<dbReference type="EMBL" id="LODU01000001">
    <property type="protein sequence ID" value="POH35717.1"/>
    <property type="molecule type" value="Genomic_DNA"/>
</dbReference>
<evidence type="ECO:0000313" key="1">
    <source>
        <dbReference type="EMBL" id="POH35717.1"/>
    </source>
</evidence>
<dbReference type="Pfam" id="PF19114">
    <property type="entry name" value="EsV_1_7_cys"/>
    <property type="match status" value="1"/>
</dbReference>
<comment type="caution">
    <text evidence="1">The sequence shown here is derived from an EMBL/GenBank/DDBJ whole genome shotgun (WGS) entry which is preliminary data.</text>
</comment>
<dbReference type="RefSeq" id="WP_097526766.1">
    <property type="nucleotide sequence ID" value="NZ_LODU01000001.1"/>
</dbReference>
<dbReference type="Proteomes" id="UP000237511">
    <property type="component" value="Unassembled WGS sequence"/>
</dbReference>
<accession>A0A2S3YVT4</accession>
<sequence length="60" mass="6895">MSDEQGAKPHYEAGPYVHYCEHPDCQKWGSFGFAVGKAVPNWFCIEHRPKWSGRPADNHH</sequence>
<gene>
    <name evidence="1" type="ORF">ATY31_00320</name>
</gene>
<dbReference type="AlphaFoldDB" id="A0A2S3YVT4"/>
<reference evidence="1 2" key="1">
    <citation type="journal article" date="2014" name="Syst. Appl. Microbiol.">
        <title>Microsymbionts of Phaseolus vulgaris in acid and alkaline soils of Mexico.</title>
        <authorList>
            <person name="Verastegui-Valdes M.M."/>
            <person name="Zhang Y.J."/>
            <person name="Rivera-Orduna F.N."/>
            <person name="Cheng H.P."/>
            <person name="Sui X.H."/>
            <person name="Wang E.T."/>
        </authorList>
    </citation>
    <scope>NUCLEOTIDE SEQUENCE [LARGE SCALE GENOMIC DNA]</scope>
    <source>
        <strain evidence="1 2">FG01</strain>
    </source>
</reference>
<evidence type="ECO:0000313" key="2">
    <source>
        <dbReference type="Proteomes" id="UP000237511"/>
    </source>
</evidence>
<organism evidence="1 2">
    <name type="scientific">Sinorhizobium americanum</name>
    <dbReference type="NCBI Taxonomy" id="194963"/>
    <lineage>
        <taxon>Bacteria</taxon>
        <taxon>Pseudomonadati</taxon>
        <taxon>Pseudomonadota</taxon>
        <taxon>Alphaproteobacteria</taxon>
        <taxon>Hyphomicrobiales</taxon>
        <taxon>Rhizobiaceae</taxon>
        <taxon>Sinorhizobium/Ensifer group</taxon>
        <taxon>Sinorhizobium</taxon>
    </lineage>
</organism>
<protein>
    <submittedName>
        <fullName evidence="1">Uncharacterized protein</fullName>
    </submittedName>
</protein>
<dbReference type="InterPro" id="IPR043822">
    <property type="entry name" value="EsV_1_7_cys"/>
</dbReference>
<name>A0A2S3YVT4_9HYPH</name>
<proteinExistence type="predicted"/>